<dbReference type="AlphaFoldDB" id="A0A9P6DPV1"/>
<dbReference type="CDD" id="cd04301">
    <property type="entry name" value="NAT_SF"/>
    <property type="match status" value="1"/>
</dbReference>
<dbReference type="Gene3D" id="3.40.630.30">
    <property type="match status" value="1"/>
</dbReference>
<comment type="caution">
    <text evidence="14">The sequence shown here is derived from an EMBL/GenBank/DDBJ whole genome shotgun (WGS) entry which is preliminary data.</text>
</comment>
<evidence type="ECO:0000313" key="14">
    <source>
        <dbReference type="EMBL" id="KAF9510441.1"/>
    </source>
</evidence>
<evidence type="ECO:0000256" key="1">
    <source>
        <dbReference type="ARBA" id="ARBA00004123"/>
    </source>
</evidence>
<keyword evidence="6" id="KW-0963">Cytoplasm</keyword>
<keyword evidence="15" id="KW-1185">Reference proteome</keyword>
<evidence type="ECO:0000256" key="10">
    <source>
        <dbReference type="ARBA" id="ARBA00047821"/>
    </source>
</evidence>
<dbReference type="GO" id="GO:0010485">
    <property type="term" value="F:histone H4 acetyltransferase activity"/>
    <property type="evidence" value="ECO:0007669"/>
    <property type="project" value="InterPro"/>
</dbReference>
<evidence type="ECO:0000259" key="13">
    <source>
        <dbReference type="PROSITE" id="PS51186"/>
    </source>
</evidence>
<accession>A0A9P6DPV1</accession>
<dbReference type="Pfam" id="PF00583">
    <property type="entry name" value="Acetyltransf_1"/>
    <property type="match status" value="1"/>
</dbReference>
<dbReference type="Proteomes" id="UP000886523">
    <property type="component" value="Unassembled WGS sequence"/>
</dbReference>
<evidence type="ECO:0000256" key="7">
    <source>
        <dbReference type="ARBA" id="ARBA00022679"/>
    </source>
</evidence>
<evidence type="ECO:0000256" key="8">
    <source>
        <dbReference type="ARBA" id="ARBA00023242"/>
    </source>
</evidence>
<name>A0A9P6DPV1_9AGAM</name>
<dbReference type="GO" id="GO:1990189">
    <property type="term" value="F:protein N-terminal-serine acetyltransferase activity"/>
    <property type="evidence" value="ECO:0007669"/>
    <property type="project" value="UniProtKB-EC"/>
</dbReference>
<keyword evidence="7" id="KW-0808">Transferase</keyword>
<comment type="similarity">
    <text evidence="3">Belongs to the acetyltransferase family. NAA40 subfamily.</text>
</comment>
<evidence type="ECO:0000313" key="15">
    <source>
        <dbReference type="Proteomes" id="UP000886523"/>
    </source>
</evidence>
<gene>
    <name evidence="14" type="ORF">BS47DRAFT_1487465</name>
</gene>
<dbReference type="OrthoDB" id="424551at2759"/>
<evidence type="ECO:0000256" key="3">
    <source>
        <dbReference type="ARBA" id="ARBA00008870"/>
    </source>
</evidence>
<evidence type="ECO:0000256" key="9">
    <source>
        <dbReference type="ARBA" id="ARBA00023315"/>
    </source>
</evidence>
<sequence length="157" mass="17559">MFHHDARFLIASHLENQHPPDSPVAGFATFRFEVEPDMEDEDEPVAYLYELHVSPQSKQKGVGSLLLRGVEAIGSHWSMKKVMLTVLTVNVNAIKFYARLDYTIDPTSWIASHPLITTAPRSEAPAEDDEQDPLGPEDRDIDYLILSKILPSSTNSA</sequence>
<evidence type="ECO:0000256" key="11">
    <source>
        <dbReference type="ARBA" id="ARBA00049524"/>
    </source>
</evidence>
<keyword evidence="9" id="KW-0012">Acyltransferase</keyword>
<dbReference type="EMBL" id="MU129016">
    <property type="protein sequence ID" value="KAF9510441.1"/>
    <property type="molecule type" value="Genomic_DNA"/>
</dbReference>
<evidence type="ECO:0000256" key="2">
    <source>
        <dbReference type="ARBA" id="ARBA00004496"/>
    </source>
</evidence>
<dbReference type="GO" id="GO:0043998">
    <property type="term" value="F:histone H2A acetyltransferase activity"/>
    <property type="evidence" value="ECO:0007669"/>
    <property type="project" value="InterPro"/>
</dbReference>
<proteinExistence type="inferred from homology"/>
<protein>
    <recommendedName>
        <fullName evidence="5">N-alpha-acetyltransferase 40</fullName>
        <ecNumber evidence="4">2.3.1.257</ecNumber>
    </recommendedName>
</protein>
<evidence type="ECO:0000256" key="4">
    <source>
        <dbReference type="ARBA" id="ARBA00012950"/>
    </source>
</evidence>
<dbReference type="EC" id="2.3.1.257" evidence="4"/>
<dbReference type="GO" id="GO:0005634">
    <property type="term" value="C:nucleus"/>
    <property type="evidence" value="ECO:0007669"/>
    <property type="project" value="UniProtKB-SubCell"/>
</dbReference>
<comment type="subcellular location">
    <subcellularLocation>
        <location evidence="2">Cytoplasm</location>
    </subcellularLocation>
    <subcellularLocation>
        <location evidence="1">Nucleus</location>
    </subcellularLocation>
</comment>
<dbReference type="PANTHER" id="PTHR20531:SF1">
    <property type="entry name" value="N-ALPHA-ACETYLTRANSFERASE 40"/>
    <property type="match status" value="1"/>
</dbReference>
<dbReference type="PROSITE" id="PS51186">
    <property type="entry name" value="GNAT"/>
    <property type="match status" value="1"/>
</dbReference>
<dbReference type="SUPFAM" id="SSF55729">
    <property type="entry name" value="Acyl-CoA N-acyltransferases (Nat)"/>
    <property type="match status" value="1"/>
</dbReference>
<evidence type="ECO:0000256" key="6">
    <source>
        <dbReference type="ARBA" id="ARBA00022490"/>
    </source>
</evidence>
<comment type="catalytic activity">
    <reaction evidence="11">
        <text>N-terminal L-seryl-[histone H4] + acetyl-CoA = N-terminal N(alpha)-acetyl-L-seryl-[histone H4] + CoA + H(+)</text>
        <dbReference type="Rhea" id="RHEA:50596"/>
        <dbReference type="Rhea" id="RHEA-COMP:12740"/>
        <dbReference type="Rhea" id="RHEA-COMP:12743"/>
        <dbReference type="ChEBI" id="CHEBI:15378"/>
        <dbReference type="ChEBI" id="CHEBI:57287"/>
        <dbReference type="ChEBI" id="CHEBI:57288"/>
        <dbReference type="ChEBI" id="CHEBI:64738"/>
        <dbReference type="ChEBI" id="CHEBI:83690"/>
        <dbReference type="EC" id="2.3.1.257"/>
    </reaction>
</comment>
<comment type="catalytic activity">
    <reaction evidence="10">
        <text>N-terminal L-seryl-[histone H2A] + acetyl-CoA = N-terminal N(alpha)-acetyl-L-seryl-[histone H2A] + CoA + H(+)</text>
        <dbReference type="Rhea" id="RHEA:50600"/>
        <dbReference type="Rhea" id="RHEA-COMP:12742"/>
        <dbReference type="Rhea" id="RHEA-COMP:12744"/>
        <dbReference type="ChEBI" id="CHEBI:15378"/>
        <dbReference type="ChEBI" id="CHEBI:57287"/>
        <dbReference type="ChEBI" id="CHEBI:57288"/>
        <dbReference type="ChEBI" id="CHEBI:64738"/>
        <dbReference type="ChEBI" id="CHEBI:83690"/>
        <dbReference type="EC" id="2.3.1.257"/>
    </reaction>
</comment>
<dbReference type="PANTHER" id="PTHR20531">
    <property type="entry name" value="N-ALPHA-ACETYLTRANSFERASE 40"/>
    <property type="match status" value="1"/>
</dbReference>
<evidence type="ECO:0000256" key="12">
    <source>
        <dbReference type="SAM" id="MobiDB-lite"/>
    </source>
</evidence>
<feature type="region of interest" description="Disordered" evidence="12">
    <location>
        <begin position="120"/>
        <end position="139"/>
    </location>
</feature>
<organism evidence="14 15">
    <name type="scientific">Hydnum rufescens UP504</name>
    <dbReference type="NCBI Taxonomy" id="1448309"/>
    <lineage>
        <taxon>Eukaryota</taxon>
        <taxon>Fungi</taxon>
        <taxon>Dikarya</taxon>
        <taxon>Basidiomycota</taxon>
        <taxon>Agaricomycotina</taxon>
        <taxon>Agaricomycetes</taxon>
        <taxon>Cantharellales</taxon>
        <taxon>Hydnaceae</taxon>
        <taxon>Hydnum</taxon>
    </lineage>
</organism>
<dbReference type="InterPro" id="IPR000182">
    <property type="entry name" value="GNAT_dom"/>
</dbReference>
<evidence type="ECO:0000256" key="5">
    <source>
        <dbReference type="ARBA" id="ARBA00015043"/>
    </source>
</evidence>
<dbReference type="InterPro" id="IPR016181">
    <property type="entry name" value="Acyl_CoA_acyltransferase"/>
</dbReference>
<dbReference type="GO" id="GO:0005737">
    <property type="term" value="C:cytoplasm"/>
    <property type="evidence" value="ECO:0007669"/>
    <property type="project" value="UniProtKB-SubCell"/>
</dbReference>
<dbReference type="InterPro" id="IPR039949">
    <property type="entry name" value="NAA40"/>
</dbReference>
<reference evidence="14" key="1">
    <citation type="journal article" date="2020" name="Nat. Commun.">
        <title>Large-scale genome sequencing of mycorrhizal fungi provides insights into the early evolution of symbiotic traits.</title>
        <authorList>
            <person name="Miyauchi S."/>
            <person name="Kiss E."/>
            <person name="Kuo A."/>
            <person name="Drula E."/>
            <person name="Kohler A."/>
            <person name="Sanchez-Garcia M."/>
            <person name="Morin E."/>
            <person name="Andreopoulos B."/>
            <person name="Barry K.W."/>
            <person name="Bonito G."/>
            <person name="Buee M."/>
            <person name="Carver A."/>
            <person name="Chen C."/>
            <person name="Cichocki N."/>
            <person name="Clum A."/>
            <person name="Culley D."/>
            <person name="Crous P.W."/>
            <person name="Fauchery L."/>
            <person name="Girlanda M."/>
            <person name="Hayes R.D."/>
            <person name="Keri Z."/>
            <person name="LaButti K."/>
            <person name="Lipzen A."/>
            <person name="Lombard V."/>
            <person name="Magnuson J."/>
            <person name="Maillard F."/>
            <person name="Murat C."/>
            <person name="Nolan M."/>
            <person name="Ohm R.A."/>
            <person name="Pangilinan J."/>
            <person name="Pereira M.F."/>
            <person name="Perotto S."/>
            <person name="Peter M."/>
            <person name="Pfister S."/>
            <person name="Riley R."/>
            <person name="Sitrit Y."/>
            <person name="Stielow J.B."/>
            <person name="Szollosi G."/>
            <person name="Zifcakova L."/>
            <person name="Stursova M."/>
            <person name="Spatafora J.W."/>
            <person name="Tedersoo L."/>
            <person name="Vaario L.M."/>
            <person name="Yamada A."/>
            <person name="Yan M."/>
            <person name="Wang P."/>
            <person name="Xu J."/>
            <person name="Bruns T."/>
            <person name="Baldrian P."/>
            <person name="Vilgalys R."/>
            <person name="Dunand C."/>
            <person name="Henrissat B."/>
            <person name="Grigoriev I.V."/>
            <person name="Hibbett D."/>
            <person name="Nagy L.G."/>
            <person name="Martin F.M."/>
        </authorList>
    </citation>
    <scope>NUCLEOTIDE SEQUENCE</scope>
    <source>
        <strain evidence="14">UP504</strain>
    </source>
</reference>
<keyword evidence="8" id="KW-0539">Nucleus</keyword>
<feature type="domain" description="N-acetyltransferase" evidence="13">
    <location>
        <begin position="1"/>
        <end position="151"/>
    </location>
</feature>